<protein>
    <submittedName>
        <fullName evidence="1">Uncharacterized protein</fullName>
    </submittedName>
</protein>
<dbReference type="EMBL" id="CAJPIJ010000076">
    <property type="protein sequence ID" value="CAG1967961.1"/>
    <property type="molecule type" value="Genomic_DNA"/>
</dbReference>
<dbReference type="AlphaFoldDB" id="A0A9N8RAD8"/>
<name>A0A9N8RAD8_GIBZA</name>
<gene>
    <name evidence="1" type="ORF">MDCFG202_LOCUS50949</name>
</gene>
<dbReference type="Proteomes" id="UP000746612">
    <property type="component" value="Unassembled WGS sequence"/>
</dbReference>
<sequence length="159" mass="18806">MTIIHNKPKNIYQTLTNLLIRIDTSKYNRTYTMCTTKIIVTQCRDCKRILNRKHAPAAHCKAFNETGKCPGALYPCRNRCTCQVEEYLYNTSSQKLIQQNRQIYIYIRTDKMCTTVISIITCSNCRRQLSSMGGYWLFILYLEKEEEKKKKKKKKKNKN</sequence>
<organism evidence="1 2">
    <name type="scientific">Gibberella zeae</name>
    <name type="common">Wheat head blight fungus</name>
    <name type="synonym">Fusarium graminearum</name>
    <dbReference type="NCBI Taxonomy" id="5518"/>
    <lineage>
        <taxon>Eukaryota</taxon>
        <taxon>Fungi</taxon>
        <taxon>Dikarya</taxon>
        <taxon>Ascomycota</taxon>
        <taxon>Pezizomycotina</taxon>
        <taxon>Sordariomycetes</taxon>
        <taxon>Hypocreomycetidae</taxon>
        <taxon>Hypocreales</taxon>
        <taxon>Nectriaceae</taxon>
        <taxon>Fusarium</taxon>
    </lineage>
</organism>
<proteinExistence type="predicted"/>
<reference evidence="1" key="1">
    <citation type="submission" date="2021-03" db="EMBL/GenBank/DDBJ databases">
        <authorList>
            <person name="Alouane T."/>
            <person name="Langin T."/>
            <person name="Bonhomme L."/>
        </authorList>
    </citation>
    <scope>NUCLEOTIDE SEQUENCE</scope>
    <source>
        <strain evidence="1">MDC_Fg202</strain>
    </source>
</reference>
<evidence type="ECO:0000313" key="2">
    <source>
        <dbReference type="Proteomes" id="UP000746612"/>
    </source>
</evidence>
<evidence type="ECO:0000313" key="1">
    <source>
        <dbReference type="EMBL" id="CAG1967961.1"/>
    </source>
</evidence>
<accession>A0A9N8RAD8</accession>
<comment type="caution">
    <text evidence="1">The sequence shown here is derived from an EMBL/GenBank/DDBJ whole genome shotgun (WGS) entry which is preliminary data.</text>
</comment>